<dbReference type="InterPro" id="IPR017946">
    <property type="entry name" value="PLC-like_Pdiesterase_TIM-brl"/>
</dbReference>
<dbReference type="GO" id="GO:0006629">
    <property type="term" value="P:lipid metabolic process"/>
    <property type="evidence" value="ECO:0007669"/>
    <property type="project" value="InterPro"/>
</dbReference>
<dbReference type="OrthoDB" id="9795622at2"/>
<dbReference type="AlphaFoldDB" id="A0A1H3FKW6"/>
<gene>
    <name evidence="2" type="ORF">SAMN05443545_10863</name>
</gene>
<dbReference type="Proteomes" id="UP000198500">
    <property type="component" value="Unassembled WGS sequence"/>
</dbReference>
<proteinExistence type="predicted"/>
<evidence type="ECO:0000313" key="2">
    <source>
        <dbReference type="EMBL" id="SDX91475.1"/>
    </source>
</evidence>
<dbReference type="STRING" id="574349.SAMN05443545_10863"/>
<dbReference type="Gene3D" id="3.20.20.190">
    <property type="entry name" value="Phosphatidylinositol (PI) phosphodiesterase"/>
    <property type="match status" value="1"/>
</dbReference>
<name>A0A1H3FKW6_9GAMM</name>
<dbReference type="SUPFAM" id="SSF51695">
    <property type="entry name" value="PLC-like phosphodiesterases"/>
    <property type="match status" value="1"/>
</dbReference>
<dbReference type="CDD" id="cd08601">
    <property type="entry name" value="GDPD_SaGlpQ_like"/>
    <property type="match status" value="1"/>
</dbReference>
<evidence type="ECO:0000313" key="3">
    <source>
        <dbReference type="Proteomes" id="UP000198500"/>
    </source>
</evidence>
<dbReference type="PROSITE" id="PS51704">
    <property type="entry name" value="GP_PDE"/>
    <property type="match status" value="1"/>
</dbReference>
<sequence length="317" mass="35406">MSVSHRQRTLGLATMTALGSIALPGPVAADAGPIQQHLDDLQSFQVIAHRGASGHAPEATWPAFEQAVEMEADYLEMDVQMTADGELVVFHDETIDRTTDGEGDLKDYTLEELKALDAGSWFNDEFPDYADDEYAGNEILTLDEVIERFGTDERYYLEIKSPELYSDLEESLVEALEDHGLVESGSVIIQSFSDESLKTVHELNADIPLVQLVWYYPEEEGDDELVEWTGVTPGPEETTDEDFQAIREYAVGVGTNLTYGEEELQVIDADFVEQAQANDLLVHVYTINEEEGMQRLLDWGVDGIFTNFPDRLNALVE</sequence>
<accession>A0A1H3FKW6</accession>
<dbReference type="PANTHER" id="PTHR46211:SF7">
    <property type="entry name" value="GLYCEROPHOSPHODIESTER PHOSPHODIESTERASE"/>
    <property type="match status" value="1"/>
</dbReference>
<feature type="domain" description="GP-PDE" evidence="1">
    <location>
        <begin position="44"/>
        <end position="316"/>
    </location>
</feature>
<dbReference type="Pfam" id="PF03009">
    <property type="entry name" value="GDPD"/>
    <property type="match status" value="1"/>
</dbReference>
<organism evidence="2 3">
    <name type="scientific">Aidingimonas halophila</name>
    <dbReference type="NCBI Taxonomy" id="574349"/>
    <lineage>
        <taxon>Bacteria</taxon>
        <taxon>Pseudomonadati</taxon>
        <taxon>Pseudomonadota</taxon>
        <taxon>Gammaproteobacteria</taxon>
        <taxon>Oceanospirillales</taxon>
        <taxon>Halomonadaceae</taxon>
        <taxon>Aidingimonas</taxon>
    </lineage>
</organism>
<reference evidence="2 3" key="1">
    <citation type="submission" date="2016-10" db="EMBL/GenBank/DDBJ databases">
        <authorList>
            <person name="de Groot N.N."/>
        </authorList>
    </citation>
    <scope>NUCLEOTIDE SEQUENCE [LARGE SCALE GENOMIC DNA]</scope>
    <source>
        <strain evidence="2 3">DSM 19219</strain>
    </source>
</reference>
<dbReference type="EMBL" id="FNNI01000008">
    <property type="protein sequence ID" value="SDX91475.1"/>
    <property type="molecule type" value="Genomic_DNA"/>
</dbReference>
<dbReference type="PANTHER" id="PTHR46211">
    <property type="entry name" value="GLYCEROPHOSPHORYL DIESTER PHOSPHODIESTERASE"/>
    <property type="match status" value="1"/>
</dbReference>
<evidence type="ECO:0000259" key="1">
    <source>
        <dbReference type="PROSITE" id="PS51704"/>
    </source>
</evidence>
<dbReference type="GO" id="GO:0008081">
    <property type="term" value="F:phosphoric diester hydrolase activity"/>
    <property type="evidence" value="ECO:0007669"/>
    <property type="project" value="InterPro"/>
</dbReference>
<dbReference type="RefSeq" id="WP_092571382.1">
    <property type="nucleotide sequence ID" value="NZ_BMXH01000014.1"/>
</dbReference>
<protein>
    <submittedName>
        <fullName evidence="2">Glycerophosphoryl diester phosphodiesterase</fullName>
    </submittedName>
</protein>
<keyword evidence="3" id="KW-1185">Reference proteome</keyword>
<dbReference type="InterPro" id="IPR030395">
    <property type="entry name" value="GP_PDE_dom"/>
</dbReference>